<dbReference type="PANTHER" id="PTHR43313:SF36">
    <property type="entry name" value="D-BETA-HYDROXYBUTYRATE DEHYDROGENASE, MITOCHONDRIAL"/>
    <property type="match status" value="1"/>
</dbReference>
<dbReference type="AlphaFoldDB" id="A0A2A4J9I2"/>
<dbReference type="Gene3D" id="3.40.50.720">
    <property type="entry name" value="NAD(P)-binding Rossmann-like Domain"/>
    <property type="match status" value="1"/>
</dbReference>
<proteinExistence type="predicted"/>
<dbReference type="EMBL" id="NWSH01002487">
    <property type="protein sequence ID" value="PCG68194.1"/>
    <property type="molecule type" value="Genomic_DNA"/>
</dbReference>
<reference evidence="3" key="1">
    <citation type="submission" date="2017-09" db="EMBL/GenBank/DDBJ databases">
        <title>Contemporary evolution of a Lepidopteran species, Heliothis virescens, in response to modern agricultural practices.</title>
        <authorList>
            <person name="Fritz M.L."/>
            <person name="Deyonke A.M."/>
            <person name="Papanicolaou A."/>
            <person name="Micinski S."/>
            <person name="Westbrook J."/>
            <person name="Gould F."/>
        </authorList>
    </citation>
    <scope>NUCLEOTIDE SEQUENCE [LARGE SCALE GENOMIC DNA]</scope>
    <source>
        <strain evidence="3">HvINT-</strain>
        <tissue evidence="3">Whole body</tissue>
    </source>
</reference>
<name>A0A2A4J9I2_HELVI</name>
<comment type="caution">
    <text evidence="3">The sequence shown here is derived from an EMBL/GenBank/DDBJ whole genome shotgun (WGS) entry which is preliminary data.</text>
</comment>
<gene>
    <name evidence="3" type="ORF">B5V51_5498</name>
</gene>
<feature type="transmembrane region" description="Helical" evidence="2">
    <location>
        <begin position="6"/>
        <end position="28"/>
    </location>
</feature>
<dbReference type="GO" id="GO:0016491">
    <property type="term" value="F:oxidoreductase activity"/>
    <property type="evidence" value="ECO:0007669"/>
    <property type="project" value="TreeGrafter"/>
</dbReference>
<accession>A0A2A4J9I2</accession>
<keyword evidence="2" id="KW-0472">Membrane</keyword>
<keyword evidence="2" id="KW-0812">Transmembrane</keyword>
<dbReference type="InterPro" id="IPR036291">
    <property type="entry name" value="NAD(P)-bd_dom_sf"/>
</dbReference>
<protein>
    <recommendedName>
        <fullName evidence="4">D-beta-hydroxybutyrate dehydrogenase, mitochondrial</fullName>
    </recommendedName>
</protein>
<feature type="region of interest" description="Disordered" evidence="1">
    <location>
        <begin position="260"/>
        <end position="281"/>
    </location>
</feature>
<evidence type="ECO:0008006" key="4">
    <source>
        <dbReference type="Google" id="ProtNLM"/>
    </source>
</evidence>
<dbReference type="STRING" id="7102.A0A2A4J9I2"/>
<evidence type="ECO:0000256" key="2">
    <source>
        <dbReference type="SAM" id="Phobius"/>
    </source>
</evidence>
<sequence length="342" mass="36114">MDALTWLSLGLQFAALCSIVGALLLYLLRKVRVAEVLPVDSAKTVLVTSVDTALGLQIATYLSSRGWRVIAGCRTGGLGARLADSWLQAHIATTPEDQPKPRLVTLELDVAREDLLEEAARATAQHLPAGEHGIWAVINTAGSSGRGGATCWEAALRGNVLGALRVARTFSPLLAAAAADHPHAGRLFYIGLTSDTACESLSRIEAGETGENSAGAAAARWGVWGAARALRAGLRARRLHVVLLHAPDLAAQEIYSPPALLQPPSQPASRPETPNSEVSAGTASCAVTMPGEAAEYSAKILPTSALKVLEDALTVPSPRDAYYLKVKQDSWFTRMPSLRVAH</sequence>
<dbReference type="PANTHER" id="PTHR43313">
    <property type="entry name" value="SHORT-CHAIN DEHYDROGENASE/REDUCTASE FAMILY 9C"/>
    <property type="match status" value="1"/>
</dbReference>
<dbReference type="Pfam" id="PF00106">
    <property type="entry name" value="adh_short"/>
    <property type="match status" value="1"/>
</dbReference>
<evidence type="ECO:0000313" key="3">
    <source>
        <dbReference type="EMBL" id="PCG68194.1"/>
    </source>
</evidence>
<evidence type="ECO:0000256" key="1">
    <source>
        <dbReference type="SAM" id="MobiDB-lite"/>
    </source>
</evidence>
<feature type="compositionally biased region" description="Polar residues" evidence="1">
    <location>
        <begin position="272"/>
        <end position="281"/>
    </location>
</feature>
<dbReference type="InterPro" id="IPR002347">
    <property type="entry name" value="SDR_fam"/>
</dbReference>
<organism evidence="3">
    <name type="scientific">Heliothis virescens</name>
    <name type="common">Tobacco budworm moth</name>
    <dbReference type="NCBI Taxonomy" id="7102"/>
    <lineage>
        <taxon>Eukaryota</taxon>
        <taxon>Metazoa</taxon>
        <taxon>Ecdysozoa</taxon>
        <taxon>Arthropoda</taxon>
        <taxon>Hexapoda</taxon>
        <taxon>Insecta</taxon>
        <taxon>Pterygota</taxon>
        <taxon>Neoptera</taxon>
        <taxon>Endopterygota</taxon>
        <taxon>Lepidoptera</taxon>
        <taxon>Glossata</taxon>
        <taxon>Ditrysia</taxon>
        <taxon>Noctuoidea</taxon>
        <taxon>Noctuidae</taxon>
        <taxon>Heliothinae</taxon>
        <taxon>Heliothis</taxon>
    </lineage>
</organism>
<keyword evidence="2" id="KW-1133">Transmembrane helix</keyword>
<dbReference type="SUPFAM" id="SSF51735">
    <property type="entry name" value="NAD(P)-binding Rossmann-fold domains"/>
    <property type="match status" value="1"/>
</dbReference>
<dbReference type="GO" id="GO:0008202">
    <property type="term" value="P:steroid metabolic process"/>
    <property type="evidence" value="ECO:0007669"/>
    <property type="project" value="TreeGrafter"/>
</dbReference>